<accession>A0A0Q3QTV3</accession>
<evidence type="ECO:0000313" key="1">
    <source>
        <dbReference type="EMBL" id="KQL21553.1"/>
    </source>
</evidence>
<dbReference type="EMBL" id="LJIX01000006">
    <property type="protein sequence ID" value="KQL21553.1"/>
    <property type="molecule type" value="Genomic_DNA"/>
</dbReference>
<dbReference type="Proteomes" id="UP000050996">
    <property type="component" value="Unassembled WGS sequence"/>
</dbReference>
<organism evidence="1 2">
    <name type="scientific">Cytobacillus solani</name>
    <dbReference type="NCBI Taxonomy" id="1637975"/>
    <lineage>
        <taxon>Bacteria</taxon>
        <taxon>Bacillati</taxon>
        <taxon>Bacillota</taxon>
        <taxon>Bacilli</taxon>
        <taxon>Bacillales</taxon>
        <taxon>Bacillaceae</taxon>
        <taxon>Cytobacillus</taxon>
    </lineage>
</organism>
<name>A0A0Q3QTV3_9BACI</name>
<evidence type="ECO:0000313" key="2">
    <source>
        <dbReference type="Proteomes" id="UP000050996"/>
    </source>
</evidence>
<dbReference type="NCBIfam" id="TIGR02728">
    <property type="entry name" value="spore_gerQ"/>
    <property type="match status" value="1"/>
</dbReference>
<dbReference type="PIRSF" id="PIRSF038931">
    <property type="entry name" value="GerQ"/>
    <property type="match status" value="1"/>
</dbReference>
<keyword evidence="1" id="KW-0946">Virion</keyword>
<keyword evidence="2" id="KW-1185">Reference proteome</keyword>
<proteinExistence type="predicted"/>
<keyword evidence="1" id="KW-0167">Capsid protein</keyword>
<sequence>MSQNFNQYTANPYYGYQQPYTGGTATPAYRVQPMAYPQMQTVPFPTTGGGSAPSQAPQVPGMLPIEQSYIENILRLNKGKLATVYATFENNREWNAKKFEGIIEAAGRDHVILSDPQSGMRYLIPMVYVDYVTFEEEIEYEYPSFGGAPSLSQYSPR</sequence>
<dbReference type="STRING" id="1637975.AN957_25345"/>
<dbReference type="Pfam" id="PF09671">
    <property type="entry name" value="Spore_GerQ"/>
    <property type="match status" value="1"/>
</dbReference>
<dbReference type="InterPro" id="IPR014099">
    <property type="entry name" value="Spore_coat_GerQ"/>
</dbReference>
<reference evidence="1 2" key="1">
    <citation type="submission" date="2015-09" db="EMBL/GenBank/DDBJ databases">
        <title>Genome sequencing project for genomic taxonomy and phylogenomics of Bacillus-like bacteria.</title>
        <authorList>
            <person name="Liu B."/>
            <person name="Wang J."/>
            <person name="Zhu Y."/>
            <person name="Liu G."/>
            <person name="Chen Q."/>
            <person name="Chen Z."/>
            <person name="Lan J."/>
            <person name="Che J."/>
            <person name="Ge C."/>
            <person name="Shi H."/>
            <person name="Pan Z."/>
            <person name="Liu X."/>
        </authorList>
    </citation>
    <scope>NUCLEOTIDE SEQUENCE [LARGE SCALE GENOMIC DNA]</scope>
    <source>
        <strain evidence="1 2">FJAT-18043</strain>
    </source>
</reference>
<comment type="caution">
    <text evidence="1">The sequence shown here is derived from an EMBL/GenBank/DDBJ whole genome shotgun (WGS) entry which is preliminary data.</text>
</comment>
<dbReference type="PATRIC" id="fig|1637975.4.peg.5116"/>
<dbReference type="AlphaFoldDB" id="A0A0Q3QTV3"/>
<protein>
    <submittedName>
        <fullName evidence="1">Spore coat protein GerQ</fullName>
    </submittedName>
</protein>
<gene>
    <name evidence="1" type="ORF">AN957_25345</name>
</gene>
<dbReference type="RefSeq" id="WP_053478495.1">
    <property type="nucleotide sequence ID" value="NZ_CP041305.1"/>
</dbReference>